<feature type="domain" description="M23ase beta-sheet core" evidence="1">
    <location>
        <begin position="75"/>
        <end position="171"/>
    </location>
</feature>
<keyword evidence="3" id="KW-1185">Reference proteome</keyword>
<comment type="caution">
    <text evidence="2">The sequence shown here is derived from an EMBL/GenBank/DDBJ whole genome shotgun (WGS) entry which is preliminary data.</text>
</comment>
<dbReference type="GO" id="GO:0004222">
    <property type="term" value="F:metalloendopeptidase activity"/>
    <property type="evidence" value="ECO:0007669"/>
    <property type="project" value="TreeGrafter"/>
</dbReference>
<dbReference type="AlphaFoldDB" id="A0A931J0I0"/>
<accession>A0A931J0I0</accession>
<protein>
    <submittedName>
        <fullName evidence="2">M23 family metallopeptidase</fullName>
    </submittedName>
</protein>
<dbReference type="Proteomes" id="UP000613266">
    <property type="component" value="Unassembled WGS sequence"/>
</dbReference>
<name>A0A931J0I0_9BURK</name>
<dbReference type="RefSeq" id="WP_198108920.1">
    <property type="nucleotide sequence ID" value="NZ_JAEDAK010000001.1"/>
</dbReference>
<dbReference type="InterPro" id="IPR011055">
    <property type="entry name" value="Dup_hybrid_motif"/>
</dbReference>
<reference evidence="2" key="1">
    <citation type="submission" date="2020-12" db="EMBL/GenBank/DDBJ databases">
        <title>The genome sequence of Inhella sp. 1Y17.</title>
        <authorList>
            <person name="Liu Y."/>
        </authorList>
    </citation>
    <scope>NUCLEOTIDE SEQUENCE</scope>
    <source>
        <strain evidence="2">1Y17</strain>
    </source>
</reference>
<dbReference type="InterPro" id="IPR016047">
    <property type="entry name" value="M23ase_b-sheet_dom"/>
</dbReference>
<dbReference type="PANTHER" id="PTHR21666:SF270">
    <property type="entry name" value="MUREIN HYDROLASE ACTIVATOR ENVC"/>
    <property type="match status" value="1"/>
</dbReference>
<evidence type="ECO:0000313" key="2">
    <source>
        <dbReference type="EMBL" id="MBH9575294.1"/>
    </source>
</evidence>
<dbReference type="CDD" id="cd12797">
    <property type="entry name" value="M23_peptidase"/>
    <property type="match status" value="1"/>
</dbReference>
<dbReference type="SUPFAM" id="SSF51261">
    <property type="entry name" value="Duplicated hybrid motif"/>
    <property type="match status" value="1"/>
</dbReference>
<gene>
    <name evidence="2" type="ORF">I7X39_00110</name>
</gene>
<dbReference type="Pfam" id="PF01551">
    <property type="entry name" value="Peptidase_M23"/>
    <property type="match status" value="1"/>
</dbReference>
<proteinExistence type="predicted"/>
<dbReference type="Gene3D" id="2.70.70.10">
    <property type="entry name" value="Glucose Permease (Domain IIA)"/>
    <property type="match status" value="1"/>
</dbReference>
<sequence length="202" mass="20913">MLALLLLGGCGGGTNSGSGEAKPGNQAAAGCPAQYPDPAHSLYVLPWAAGKTVRTGLANCSSSFHSAGRPDQFAFDFDFDEGSPFVAARGGRVKTVVNTEPSSGGGGSTGNYVVIEHGDGTSGLYLHSPRGGIVVQEGETVAQGQVLGVTGRSGYAGYPHLHFMVVQGEAIYPYVGVPVSFRNADPPDRVLRSYQSYRALAY</sequence>
<evidence type="ECO:0000259" key="1">
    <source>
        <dbReference type="Pfam" id="PF01551"/>
    </source>
</evidence>
<evidence type="ECO:0000313" key="3">
    <source>
        <dbReference type="Proteomes" id="UP000613266"/>
    </source>
</evidence>
<dbReference type="PANTHER" id="PTHR21666">
    <property type="entry name" value="PEPTIDASE-RELATED"/>
    <property type="match status" value="1"/>
</dbReference>
<dbReference type="InterPro" id="IPR050570">
    <property type="entry name" value="Cell_wall_metabolism_enzyme"/>
</dbReference>
<dbReference type="EMBL" id="JAEDAK010000001">
    <property type="protein sequence ID" value="MBH9575294.1"/>
    <property type="molecule type" value="Genomic_DNA"/>
</dbReference>
<organism evidence="2 3">
    <name type="scientific">Inhella proteolytica</name>
    <dbReference type="NCBI Taxonomy" id="2795029"/>
    <lineage>
        <taxon>Bacteria</taxon>
        <taxon>Pseudomonadati</taxon>
        <taxon>Pseudomonadota</taxon>
        <taxon>Betaproteobacteria</taxon>
        <taxon>Burkholderiales</taxon>
        <taxon>Sphaerotilaceae</taxon>
        <taxon>Inhella</taxon>
    </lineage>
</organism>